<dbReference type="NCBIfam" id="TIGR00179">
    <property type="entry name" value="murB"/>
    <property type="match status" value="1"/>
</dbReference>
<organism evidence="19 20">
    <name type="scientific">Yaniella flava</name>
    <dbReference type="NCBI Taxonomy" id="287930"/>
    <lineage>
        <taxon>Bacteria</taxon>
        <taxon>Bacillati</taxon>
        <taxon>Actinomycetota</taxon>
        <taxon>Actinomycetes</taxon>
        <taxon>Micrococcales</taxon>
        <taxon>Micrococcaceae</taxon>
        <taxon>Yaniella</taxon>
    </lineage>
</organism>
<dbReference type="InterPro" id="IPR011601">
    <property type="entry name" value="MurB_C"/>
</dbReference>
<comment type="subcellular location">
    <subcellularLocation>
        <location evidence="3 17">Cytoplasm</location>
    </subcellularLocation>
</comment>
<keyword evidence="10 17" id="KW-0521">NADP</keyword>
<keyword evidence="8 17" id="KW-0285">Flavoprotein</keyword>
<dbReference type="EC" id="1.3.1.98" evidence="17"/>
<evidence type="ECO:0000256" key="8">
    <source>
        <dbReference type="ARBA" id="ARBA00022630"/>
    </source>
</evidence>
<evidence type="ECO:0000256" key="11">
    <source>
        <dbReference type="ARBA" id="ARBA00022960"/>
    </source>
</evidence>
<evidence type="ECO:0000256" key="16">
    <source>
        <dbReference type="ARBA" id="ARBA00048914"/>
    </source>
</evidence>
<evidence type="ECO:0000313" key="20">
    <source>
        <dbReference type="Proteomes" id="UP001501461"/>
    </source>
</evidence>
<dbReference type="NCBIfam" id="NF010478">
    <property type="entry name" value="PRK13903.1"/>
    <property type="match status" value="1"/>
</dbReference>
<accession>A0ABN2UAZ7</accession>
<keyword evidence="15 17" id="KW-0961">Cell wall biogenesis/degradation</keyword>
<dbReference type="SUPFAM" id="SSF56176">
    <property type="entry name" value="FAD-binding/transporter-associated domain-like"/>
    <property type="match status" value="1"/>
</dbReference>
<evidence type="ECO:0000256" key="12">
    <source>
        <dbReference type="ARBA" id="ARBA00022984"/>
    </source>
</evidence>
<dbReference type="Gene3D" id="3.30.465.10">
    <property type="match status" value="1"/>
</dbReference>
<comment type="caution">
    <text evidence="19">The sequence shown here is derived from an EMBL/GenBank/DDBJ whole genome shotgun (WGS) entry which is preliminary data.</text>
</comment>
<evidence type="ECO:0000256" key="1">
    <source>
        <dbReference type="ARBA" id="ARBA00001974"/>
    </source>
</evidence>
<dbReference type="RefSeq" id="WP_343956655.1">
    <property type="nucleotide sequence ID" value="NZ_BAAAMN010000017.1"/>
</dbReference>
<sequence length="369" mass="39593">MSENLLANHTTARVGGPATTWIEVSTEEQLTTAVAETDATEFPLLVLAGGSNMLVADEGFPGTVVQLGTAGIDVMESSNSHVHVRIAAGHNWDAVVAWSVTEGLTGIEALSGIPGSTGATPVQNVGAYGADISQTLVSIRAWDRQAHKVVELTGPELEFGYRDSIIKRTIESSTTNFHHASPRWIVLTVDLHLTKTGQTAPVRYTQLARALNVELGDSVPLEHIRQTVLDLRATKGMVLDSDDYDTWSTGSFFTNPIVAVEATQRLPDDAPRFAHHDETSETETVKLSAAWLIDHAGFNKGFGLNHEPDTVNGRAGLSTKHTLALTNRGAATTNDLITIATLVRDGVVERWGITLVPEPVLIGVQLGHH</sequence>
<feature type="domain" description="FAD-binding PCMH-type" evidence="18">
    <location>
        <begin position="14"/>
        <end position="196"/>
    </location>
</feature>
<dbReference type="Proteomes" id="UP001501461">
    <property type="component" value="Unassembled WGS sequence"/>
</dbReference>
<protein>
    <recommendedName>
        <fullName evidence="17">UDP-N-acetylenolpyruvoylglucosamine reductase</fullName>
        <ecNumber evidence="17">1.3.1.98</ecNumber>
    </recommendedName>
    <alternativeName>
        <fullName evidence="17">UDP-N-acetylmuramate dehydrogenase</fullName>
    </alternativeName>
</protein>
<comment type="catalytic activity">
    <reaction evidence="16 17">
        <text>UDP-N-acetyl-alpha-D-muramate + NADP(+) = UDP-N-acetyl-3-O-(1-carboxyvinyl)-alpha-D-glucosamine + NADPH + H(+)</text>
        <dbReference type="Rhea" id="RHEA:12248"/>
        <dbReference type="ChEBI" id="CHEBI:15378"/>
        <dbReference type="ChEBI" id="CHEBI:57783"/>
        <dbReference type="ChEBI" id="CHEBI:58349"/>
        <dbReference type="ChEBI" id="CHEBI:68483"/>
        <dbReference type="ChEBI" id="CHEBI:70757"/>
        <dbReference type="EC" id="1.3.1.98"/>
    </reaction>
</comment>
<dbReference type="HAMAP" id="MF_00037">
    <property type="entry name" value="MurB"/>
    <property type="match status" value="1"/>
</dbReference>
<keyword evidence="7 17" id="KW-0132">Cell division</keyword>
<name>A0ABN2UAZ7_9MICC</name>
<comment type="function">
    <text evidence="2 17">Cell wall formation.</text>
</comment>
<dbReference type="InterPro" id="IPR016166">
    <property type="entry name" value="FAD-bd_PCMH"/>
</dbReference>
<evidence type="ECO:0000259" key="18">
    <source>
        <dbReference type="PROSITE" id="PS51387"/>
    </source>
</evidence>
<dbReference type="InterPro" id="IPR036635">
    <property type="entry name" value="MurB_C_sf"/>
</dbReference>
<dbReference type="Gene3D" id="3.30.43.10">
    <property type="entry name" value="Uridine Diphospho-n-acetylenolpyruvylglucosamine Reductase, domain 2"/>
    <property type="match status" value="1"/>
</dbReference>
<evidence type="ECO:0000313" key="19">
    <source>
        <dbReference type="EMBL" id="GAA2032766.1"/>
    </source>
</evidence>
<keyword evidence="20" id="KW-1185">Reference proteome</keyword>
<dbReference type="InterPro" id="IPR016169">
    <property type="entry name" value="FAD-bd_PCMH_sub2"/>
</dbReference>
<evidence type="ECO:0000256" key="14">
    <source>
        <dbReference type="ARBA" id="ARBA00023306"/>
    </source>
</evidence>
<dbReference type="PANTHER" id="PTHR21071:SF4">
    <property type="entry name" value="UDP-N-ACETYLENOLPYRUVOYLGLUCOSAMINE REDUCTASE"/>
    <property type="match status" value="1"/>
</dbReference>
<feature type="active site" description="Proton donor" evidence="17">
    <location>
        <position position="251"/>
    </location>
</feature>
<keyword evidence="11 17" id="KW-0133">Cell shape</keyword>
<feature type="active site" evidence="17">
    <location>
        <position position="358"/>
    </location>
</feature>
<comment type="cofactor">
    <cofactor evidence="1 17">
        <name>FAD</name>
        <dbReference type="ChEBI" id="CHEBI:57692"/>
    </cofactor>
</comment>
<proteinExistence type="inferred from homology"/>
<comment type="pathway">
    <text evidence="4 17">Cell wall biogenesis; peptidoglycan biosynthesis.</text>
</comment>
<reference evidence="19 20" key="1">
    <citation type="journal article" date="2019" name="Int. J. Syst. Evol. Microbiol.">
        <title>The Global Catalogue of Microorganisms (GCM) 10K type strain sequencing project: providing services to taxonomists for standard genome sequencing and annotation.</title>
        <authorList>
            <consortium name="The Broad Institute Genomics Platform"/>
            <consortium name="The Broad Institute Genome Sequencing Center for Infectious Disease"/>
            <person name="Wu L."/>
            <person name="Ma J."/>
        </authorList>
    </citation>
    <scope>NUCLEOTIDE SEQUENCE [LARGE SCALE GENOMIC DNA]</scope>
    <source>
        <strain evidence="19 20">JCM 13595</strain>
    </source>
</reference>
<dbReference type="InterPro" id="IPR036318">
    <property type="entry name" value="FAD-bd_PCMH-like_sf"/>
</dbReference>
<dbReference type="InterPro" id="IPR006094">
    <property type="entry name" value="Oxid_FAD_bind_N"/>
</dbReference>
<evidence type="ECO:0000256" key="4">
    <source>
        <dbReference type="ARBA" id="ARBA00004752"/>
    </source>
</evidence>
<dbReference type="EMBL" id="BAAAMN010000017">
    <property type="protein sequence ID" value="GAA2032766.1"/>
    <property type="molecule type" value="Genomic_DNA"/>
</dbReference>
<evidence type="ECO:0000256" key="9">
    <source>
        <dbReference type="ARBA" id="ARBA00022827"/>
    </source>
</evidence>
<dbReference type="InterPro" id="IPR003170">
    <property type="entry name" value="MurB"/>
</dbReference>
<keyword evidence="12 17" id="KW-0573">Peptidoglycan synthesis</keyword>
<dbReference type="SUPFAM" id="SSF56194">
    <property type="entry name" value="Uridine diphospho-N-Acetylenolpyruvylglucosamine reductase, MurB, C-terminal domain"/>
    <property type="match status" value="1"/>
</dbReference>
<evidence type="ECO:0000256" key="7">
    <source>
        <dbReference type="ARBA" id="ARBA00022618"/>
    </source>
</evidence>
<evidence type="ECO:0000256" key="17">
    <source>
        <dbReference type="HAMAP-Rule" id="MF_00037"/>
    </source>
</evidence>
<keyword evidence="13 17" id="KW-0560">Oxidoreductase</keyword>
<evidence type="ECO:0000256" key="10">
    <source>
        <dbReference type="ARBA" id="ARBA00022857"/>
    </source>
</evidence>
<gene>
    <name evidence="17" type="primary">murB</name>
    <name evidence="19" type="ORF">GCM10009720_11460</name>
</gene>
<keyword evidence="6 17" id="KW-0963">Cytoplasm</keyword>
<keyword evidence="9 17" id="KW-0274">FAD</keyword>
<evidence type="ECO:0000256" key="15">
    <source>
        <dbReference type="ARBA" id="ARBA00023316"/>
    </source>
</evidence>
<dbReference type="Pfam" id="PF01565">
    <property type="entry name" value="FAD_binding_4"/>
    <property type="match status" value="1"/>
</dbReference>
<feature type="active site" evidence="17">
    <location>
        <position position="162"/>
    </location>
</feature>
<keyword evidence="14 17" id="KW-0131">Cell cycle</keyword>
<evidence type="ECO:0000256" key="2">
    <source>
        <dbReference type="ARBA" id="ARBA00003921"/>
    </source>
</evidence>
<evidence type="ECO:0000256" key="3">
    <source>
        <dbReference type="ARBA" id="ARBA00004496"/>
    </source>
</evidence>
<dbReference type="Gene3D" id="3.90.78.10">
    <property type="entry name" value="UDP-N-acetylenolpyruvoylglucosamine reductase, C-terminal domain"/>
    <property type="match status" value="1"/>
</dbReference>
<comment type="similarity">
    <text evidence="5 17">Belongs to the MurB family.</text>
</comment>
<dbReference type="PROSITE" id="PS51387">
    <property type="entry name" value="FAD_PCMH"/>
    <property type="match status" value="1"/>
</dbReference>
<evidence type="ECO:0000256" key="6">
    <source>
        <dbReference type="ARBA" id="ARBA00022490"/>
    </source>
</evidence>
<evidence type="ECO:0000256" key="5">
    <source>
        <dbReference type="ARBA" id="ARBA00010485"/>
    </source>
</evidence>
<evidence type="ECO:0000256" key="13">
    <source>
        <dbReference type="ARBA" id="ARBA00023002"/>
    </source>
</evidence>
<dbReference type="PANTHER" id="PTHR21071">
    <property type="entry name" value="UDP-N-ACETYLENOLPYRUVOYLGLUCOSAMINE REDUCTASE"/>
    <property type="match status" value="1"/>
</dbReference>
<dbReference type="InterPro" id="IPR016167">
    <property type="entry name" value="FAD-bd_PCMH_sub1"/>
</dbReference>
<dbReference type="Pfam" id="PF02873">
    <property type="entry name" value="MurB_C"/>
    <property type="match status" value="1"/>
</dbReference>